<feature type="region of interest" description="Disordered" evidence="17">
    <location>
        <begin position="120"/>
        <end position="174"/>
    </location>
</feature>
<organism evidence="19">
    <name type="scientific">human papillomavirus 101</name>
    <dbReference type="NCBI Taxonomy" id="915425"/>
    <lineage>
        <taxon>Viruses</taxon>
        <taxon>Monodnaviria</taxon>
        <taxon>Shotokuvirae</taxon>
        <taxon>Cossaviricota</taxon>
        <taxon>Papovaviricetes</taxon>
        <taxon>Zurhausenvirales</taxon>
        <taxon>Papillomaviridae</taxon>
        <taxon>Firstpapillomavirinae</taxon>
        <taxon>Gammapapillomavirus</taxon>
        <taxon>Gammapapillomavirus 6</taxon>
    </lineage>
</organism>
<evidence type="ECO:0000259" key="18">
    <source>
        <dbReference type="PROSITE" id="PS51206"/>
    </source>
</evidence>
<dbReference type="GO" id="GO:0006260">
    <property type="term" value="P:DNA replication"/>
    <property type="evidence" value="ECO:0007669"/>
    <property type="project" value="UniProtKB-UniRule"/>
</dbReference>
<dbReference type="InterPro" id="IPR016393">
    <property type="entry name" value="Rep_E1_papillomaV"/>
</dbReference>
<evidence type="ECO:0000256" key="10">
    <source>
        <dbReference type="ARBA" id="ARBA00023125"/>
    </source>
</evidence>
<evidence type="ECO:0000256" key="16">
    <source>
        <dbReference type="PIRNR" id="PIRNR003383"/>
    </source>
</evidence>
<comment type="PTM">
    <text evidence="15">Phosphorylated.</text>
</comment>
<evidence type="ECO:0000256" key="3">
    <source>
        <dbReference type="ARBA" id="ARBA00022553"/>
    </source>
</evidence>
<feature type="region of interest" description="DNA-binding region" evidence="15">
    <location>
        <begin position="174"/>
        <end position="340"/>
    </location>
</feature>
<dbReference type="HAMAP" id="MF_04000">
    <property type="entry name" value="PPV_E1"/>
    <property type="match status" value="1"/>
</dbReference>
<evidence type="ECO:0000256" key="17">
    <source>
        <dbReference type="SAM" id="MobiDB-lite"/>
    </source>
</evidence>
<keyword evidence="10 15" id="KW-0238">DNA-binding</keyword>
<dbReference type="GO" id="GO:0003677">
    <property type="term" value="F:DNA binding"/>
    <property type="evidence" value="ECO:0007669"/>
    <property type="project" value="UniProtKB-UniRule"/>
</dbReference>
<dbReference type="InterPro" id="IPR037102">
    <property type="entry name" value="Znf_lg_T-Ag_D1_dom_sf"/>
</dbReference>
<gene>
    <name evidence="15" type="primary">E1</name>
</gene>
<keyword evidence="4 15" id="KW-1048">Host nucleus</keyword>
<dbReference type="GO" id="GO:0042025">
    <property type="term" value="C:host cell nucleus"/>
    <property type="evidence" value="ECO:0007669"/>
    <property type="project" value="UniProtKB-SubCell"/>
</dbReference>
<sequence>MEDKDNKGTSPHICDYNAIDFIDAEAACEELDPLEAVLEESDGTDISDLIDNTEEPDEGNSLALLNKQQLEDDTQQLKILKRKYFSPSPKQQAVIDLSPRLQQLRVSSQGSSKRRLVFEDSGLGNETEDSVTEVAQVASEQPLSCNPGEPETNEDGSTDVETRSGGPCGGTTNSNNNSNNNCIDLLHSSNREATAYAKFKATFDVGYKELTRPFISNKSCCCSWIAGIFGVVAEILEAAKTLLQPHCEYLQIINPSMGTGVTVMMLFQFYAAKCRDTVINLLCNVLHVREWQIITNPPKHRSVAVALYFYKTSMSNVSYCHGAMPEWIKKQTLVNHQQESDNFEFATMVQWAYDNNIRDEAEVAYGYASLADEDTNAAAWLKCNNQFKYVKDCVQMVAMYKRYEMRNMTIGQWLGKCGERVTEEGNWKNIINFLKYQEISIVAFLTTLRYFLQGRPKKNCLAIWGPPDTGKSMFCYSLIKYTQGKVVSFVNSRSQFWLQPLVDGKIGLIDDATFACYQYMDVYMRNGLDGNAVSVDVKHKAPIQLKLPPLLLTSNIEVHAEAPLKYLHSRIQEYKFPNKLRLDANGNPIITITDADWKSFFSKLWKQLDLGDPDDSSDGDPGRPFRCCARQATGDL</sequence>
<evidence type="ECO:0000256" key="11">
    <source>
        <dbReference type="ARBA" id="ARBA00023235"/>
    </source>
</evidence>
<dbReference type="SUPFAM" id="SSF52540">
    <property type="entry name" value="P-loop containing nucleoside triphosphate hydrolases"/>
    <property type="match status" value="1"/>
</dbReference>
<feature type="short sequence motif" description="Nuclear localization signal" evidence="15">
    <location>
        <begin position="81"/>
        <end position="83"/>
    </location>
</feature>
<evidence type="ECO:0000313" key="19">
    <source>
        <dbReference type="EMBL" id="CAD1807592.1"/>
    </source>
</evidence>
<dbReference type="InterPro" id="IPR001177">
    <property type="entry name" value="PPV_DNA_helicase_E1_C"/>
</dbReference>
<protein>
    <recommendedName>
        <fullName evidence="15 16">Replication protein E1</fullName>
        <ecNumber evidence="15 16">5.6.2.4</ecNumber>
    </recommendedName>
    <alternativeName>
        <fullName evidence="15">ATP-dependent helicase E1</fullName>
    </alternativeName>
    <alternativeName>
        <fullName evidence="15">DNA 3'-5' helicase E1</fullName>
    </alternativeName>
</protein>
<evidence type="ECO:0000256" key="14">
    <source>
        <dbReference type="ARBA" id="ARBA00093297"/>
    </source>
</evidence>
<dbReference type="GO" id="GO:0005524">
    <property type="term" value="F:ATP binding"/>
    <property type="evidence" value="ECO:0007669"/>
    <property type="project" value="UniProtKB-UniRule"/>
</dbReference>
<evidence type="ECO:0000256" key="12">
    <source>
        <dbReference type="ARBA" id="ARBA00034617"/>
    </source>
</evidence>
<name>A0A7G2A5P3_9PAPI</name>
<comment type="similarity">
    <text evidence="15 16">Belongs to the papillomaviridae E1 protein family.</text>
</comment>
<keyword evidence="8 15" id="KW-0347">Helicase</keyword>
<evidence type="ECO:0000256" key="2">
    <source>
        <dbReference type="ARBA" id="ARBA00022518"/>
    </source>
</evidence>
<keyword evidence="7 15" id="KW-0378">Hydrolase</keyword>
<dbReference type="PIRSF" id="PIRSF003383">
    <property type="entry name" value="Rep_E1_papillomaV"/>
    <property type="match status" value="1"/>
</dbReference>
<keyword evidence="15" id="KW-1017">Isopeptide bond</keyword>
<proteinExistence type="inferred from homology"/>
<comment type="catalytic activity">
    <reaction evidence="12 15">
        <text>Couples ATP hydrolysis with the unwinding of duplex DNA by translocating in the 3'-5' direction.</text>
        <dbReference type="EC" id="5.6.2.4"/>
    </reaction>
</comment>
<keyword evidence="11 15" id="KW-0413">Isomerase</keyword>
<feature type="binding site" evidence="15">
    <location>
        <begin position="465"/>
        <end position="472"/>
    </location>
    <ligand>
        <name>ATP</name>
        <dbReference type="ChEBI" id="CHEBI:30616"/>
    </ligand>
</feature>
<dbReference type="Gene3D" id="3.40.50.300">
    <property type="entry name" value="P-loop containing nucleotide triphosphate hydrolases"/>
    <property type="match status" value="1"/>
</dbReference>
<feature type="modified residue" description="Phosphoserine; by host" evidence="15">
    <location>
        <position position="111"/>
    </location>
</feature>
<dbReference type="SUPFAM" id="SSF55464">
    <property type="entry name" value="Origin of replication-binding domain, RBD-like"/>
    <property type="match status" value="1"/>
</dbReference>
<comment type="function">
    <text evidence="16">ATP-dependent DNA helicase required for initiation of viral DNA replication. It forms a complex with the viral E2 protein. The E1-E2 complex binds to the replication origin which contains binding sites for both proteins.</text>
</comment>
<keyword evidence="15" id="KW-0832">Ubl conjugation</keyword>
<dbReference type="EC" id="5.6.2.4" evidence="15 16"/>
<evidence type="ECO:0000256" key="4">
    <source>
        <dbReference type="ARBA" id="ARBA00022562"/>
    </source>
</evidence>
<dbReference type="Pfam" id="PF00519">
    <property type="entry name" value="PPV_E1_C"/>
    <property type="match status" value="1"/>
</dbReference>
<keyword evidence="9 15" id="KW-0067">ATP-binding</keyword>
<keyword evidence="3 15" id="KW-0597">Phosphoprotein</keyword>
<dbReference type="Pfam" id="PF20450">
    <property type="entry name" value="PPV_E1_DBD"/>
    <property type="match status" value="1"/>
</dbReference>
<evidence type="ECO:0000256" key="9">
    <source>
        <dbReference type="ARBA" id="ARBA00022840"/>
    </source>
</evidence>
<dbReference type="GO" id="GO:0016817">
    <property type="term" value="F:hydrolase activity, acting on acid anhydrides"/>
    <property type="evidence" value="ECO:0007669"/>
    <property type="project" value="InterPro"/>
</dbReference>
<comment type="PTM">
    <text evidence="15">Sumoylated.</text>
</comment>
<dbReference type="Gene3D" id="1.10.10.510">
    <property type="entry name" value="Zinc finger, large T-antigen D1 domain"/>
    <property type="match status" value="1"/>
</dbReference>
<evidence type="ECO:0000256" key="8">
    <source>
        <dbReference type="ARBA" id="ARBA00022806"/>
    </source>
</evidence>
<keyword evidence="2 15" id="KW-0244">Early protein</keyword>
<dbReference type="InterPro" id="IPR014015">
    <property type="entry name" value="Helicase_SF3_DNA-vir"/>
</dbReference>
<dbReference type="InterPro" id="IPR027417">
    <property type="entry name" value="P-loop_NTPase"/>
</dbReference>
<evidence type="ECO:0000256" key="1">
    <source>
        <dbReference type="ARBA" id="ARBA00004147"/>
    </source>
</evidence>
<keyword evidence="6 15" id="KW-0547">Nucleotide-binding</keyword>
<comment type="subunit">
    <text evidence="15">Can form hexamers. Interacts with E2 protein; this interaction increases E1 DNA binding specificity. Interacts with host DNA polymerase subunit POLA2. Interacts with host single stranded DNA-binding protein RPA1. Interacts with host TOP1; this interaction stimulates the enzymatic activity of TOP1.</text>
</comment>
<feature type="short sequence motif" description="Nuclear export signal" evidence="15">
    <location>
        <begin position="97"/>
        <end position="106"/>
    </location>
</feature>
<dbReference type="PROSITE" id="PS51206">
    <property type="entry name" value="SF3_HELICASE_1"/>
    <property type="match status" value="1"/>
</dbReference>
<dbReference type="Pfam" id="PF00524">
    <property type="entry name" value="PPV_E1_N"/>
    <property type="match status" value="1"/>
</dbReference>
<accession>A0A7G2A5P3</accession>
<evidence type="ECO:0000256" key="6">
    <source>
        <dbReference type="ARBA" id="ARBA00022741"/>
    </source>
</evidence>
<feature type="domain" description="SF3 helicase" evidence="18">
    <location>
        <begin position="425"/>
        <end position="589"/>
    </location>
</feature>
<comment type="caution">
    <text evidence="15">Lacks conserved residue(s) required for the propagation of feature annotation.</text>
</comment>
<evidence type="ECO:0000256" key="7">
    <source>
        <dbReference type="ARBA" id="ARBA00022801"/>
    </source>
</evidence>
<comment type="function">
    <text evidence="14 15">ATP-dependent DNA 3'-5' helicase required for initiation of viral DNA replication. It forms a complex with the viral E2 protein. The E1-E2 complex binds to the replication origin which contains binding sites for both proteins. During the initial step, a dimer of E1 interacts with a dimer of protein E2 leading to a complex that binds the viral origin of replication with high specificity. Then, a second dimer of E1 displaces the E2 dimer in an ATP-dependent manner to form the E1 tetramer. Following this, two E1 monomers are added to each half of the site, which results in the formation of two E1 trimers on the viral ori. Subsequently, two hexamers will be created. The double hexamer acts as a bi-directional helicase machinery and unwinds the viral DNA and then recruits the host DNA polymerase to start replication.</text>
</comment>
<comment type="subcellular location">
    <subcellularLocation>
        <location evidence="1 15">Host nucleus</location>
    </subcellularLocation>
</comment>
<dbReference type="Gene3D" id="3.40.1310.10">
    <property type="match status" value="1"/>
</dbReference>
<feature type="modified residue" description="Phosphoserine; by host" evidence="15">
    <location>
        <position position="98"/>
    </location>
</feature>
<reference evidence="19" key="1">
    <citation type="submission" date="2020-07" db="EMBL/GenBank/DDBJ databases">
        <authorList>
            <person name="Wienecke-Baldacchino K A."/>
        </authorList>
    </citation>
    <scope>NUCLEOTIDE SEQUENCE</scope>
    <source>
        <strain evidence="19">LNS5390598_HPV101</strain>
    </source>
</reference>
<keyword evidence="5 15" id="KW-0235">DNA replication</keyword>
<evidence type="ECO:0000256" key="5">
    <source>
        <dbReference type="ARBA" id="ARBA00022705"/>
    </source>
</evidence>
<evidence type="ECO:0000256" key="15">
    <source>
        <dbReference type="HAMAP-Rule" id="MF_04000"/>
    </source>
</evidence>
<dbReference type="InterPro" id="IPR014000">
    <property type="entry name" value="PPV_DNA_helicase_E1_N"/>
</dbReference>
<dbReference type="InterPro" id="IPR046935">
    <property type="entry name" value="PPV_E1_DBD_sf"/>
</dbReference>
<dbReference type="EMBL" id="LR861917">
    <property type="protein sequence ID" value="CAD1807592.1"/>
    <property type="molecule type" value="Genomic_DNA"/>
</dbReference>
<feature type="modified residue" description="Phosphoserine; by host" evidence="15">
    <location>
        <position position="88"/>
    </location>
</feature>
<evidence type="ECO:0000256" key="13">
    <source>
        <dbReference type="ARBA" id="ARBA00048988"/>
    </source>
</evidence>
<dbReference type="GO" id="GO:0043138">
    <property type="term" value="F:3'-5' DNA helicase activity"/>
    <property type="evidence" value="ECO:0007669"/>
    <property type="project" value="UniProtKB-UniRule"/>
</dbReference>
<feature type="cross-link" description="Glycyl lysine isopeptide (Lys-Gly) (interchain with G-Cter in SUMO)" evidence="15">
    <location>
        <position position="546"/>
    </location>
</feature>
<dbReference type="InterPro" id="IPR046832">
    <property type="entry name" value="PPV_E1_DBD"/>
</dbReference>
<comment type="catalytic activity">
    <reaction evidence="13 15 16">
        <text>ATP + H2O = ADP + phosphate + H(+)</text>
        <dbReference type="Rhea" id="RHEA:13065"/>
        <dbReference type="ChEBI" id="CHEBI:15377"/>
        <dbReference type="ChEBI" id="CHEBI:15378"/>
        <dbReference type="ChEBI" id="CHEBI:30616"/>
        <dbReference type="ChEBI" id="CHEBI:43474"/>
        <dbReference type="ChEBI" id="CHEBI:456216"/>
        <dbReference type="EC" id="5.6.2.4"/>
    </reaction>
</comment>